<keyword evidence="3" id="KW-1185">Reference proteome</keyword>
<accession>A0A9E7IK58</accession>
<dbReference type="Proteomes" id="UP001055439">
    <property type="component" value="Chromosome 9"/>
</dbReference>
<dbReference type="EMBL" id="CP097511">
    <property type="protein sequence ID" value="URE49242.1"/>
    <property type="molecule type" value="Genomic_DNA"/>
</dbReference>
<proteinExistence type="predicted"/>
<evidence type="ECO:0000256" key="1">
    <source>
        <dbReference type="SAM" id="MobiDB-lite"/>
    </source>
</evidence>
<feature type="compositionally biased region" description="Basic and acidic residues" evidence="1">
    <location>
        <begin position="38"/>
        <end position="53"/>
    </location>
</feature>
<dbReference type="OrthoDB" id="2306at2759"/>
<name>A0A9E7IK58_9LILI</name>
<evidence type="ECO:0000313" key="2">
    <source>
        <dbReference type="EMBL" id="URE49242.1"/>
    </source>
</evidence>
<evidence type="ECO:0000313" key="3">
    <source>
        <dbReference type="Proteomes" id="UP001055439"/>
    </source>
</evidence>
<protein>
    <submittedName>
        <fullName evidence="2">Uncharacterized protein</fullName>
    </submittedName>
</protein>
<organism evidence="2 3">
    <name type="scientific">Musa troglodytarum</name>
    <name type="common">fe'i banana</name>
    <dbReference type="NCBI Taxonomy" id="320322"/>
    <lineage>
        <taxon>Eukaryota</taxon>
        <taxon>Viridiplantae</taxon>
        <taxon>Streptophyta</taxon>
        <taxon>Embryophyta</taxon>
        <taxon>Tracheophyta</taxon>
        <taxon>Spermatophyta</taxon>
        <taxon>Magnoliopsida</taxon>
        <taxon>Liliopsida</taxon>
        <taxon>Zingiberales</taxon>
        <taxon>Musaceae</taxon>
        <taxon>Musa</taxon>
    </lineage>
</organism>
<reference evidence="2" key="1">
    <citation type="submission" date="2022-05" db="EMBL/GenBank/DDBJ databases">
        <title>The Musa troglodytarum L. genome provides insights into the mechanism of non-climacteric behaviour and enrichment of carotenoids.</title>
        <authorList>
            <person name="Wang J."/>
        </authorList>
    </citation>
    <scope>NUCLEOTIDE SEQUENCE</scope>
    <source>
        <tissue evidence="2">Leaf</tissue>
    </source>
</reference>
<sequence length="96" mass="10878">MVTVVERKEIKLEEGIPHMNARTKDLPLPSPQATMRRPSGDHWRSSTRPERTRNSFLRARSPCLPQIRTVPETSAEATHSPLGENRATVTWYACSP</sequence>
<gene>
    <name evidence="2" type="ORF">MUK42_17506</name>
</gene>
<dbReference type="AlphaFoldDB" id="A0A9E7IK58"/>
<feature type="region of interest" description="Disordered" evidence="1">
    <location>
        <begin position="15"/>
        <end position="55"/>
    </location>
</feature>